<dbReference type="AlphaFoldDB" id="A0AAV7W7Y1"/>
<protein>
    <submittedName>
        <fullName evidence="2">Uncharacterized protein</fullName>
    </submittedName>
</protein>
<evidence type="ECO:0000313" key="3">
    <source>
        <dbReference type="Proteomes" id="UP001066276"/>
    </source>
</evidence>
<feature type="compositionally biased region" description="Pro residues" evidence="1">
    <location>
        <begin position="10"/>
        <end position="19"/>
    </location>
</feature>
<dbReference type="EMBL" id="JANPWB010000002">
    <property type="protein sequence ID" value="KAJ1208990.1"/>
    <property type="molecule type" value="Genomic_DNA"/>
</dbReference>
<organism evidence="2 3">
    <name type="scientific">Pleurodeles waltl</name>
    <name type="common">Iberian ribbed newt</name>
    <dbReference type="NCBI Taxonomy" id="8319"/>
    <lineage>
        <taxon>Eukaryota</taxon>
        <taxon>Metazoa</taxon>
        <taxon>Chordata</taxon>
        <taxon>Craniata</taxon>
        <taxon>Vertebrata</taxon>
        <taxon>Euteleostomi</taxon>
        <taxon>Amphibia</taxon>
        <taxon>Batrachia</taxon>
        <taxon>Caudata</taxon>
        <taxon>Salamandroidea</taxon>
        <taxon>Salamandridae</taxon>
        <taxon>Pleurodelinae</taxon>
        <taxon>Pleurodeles</taxon>
    </lineage>
</organism>
<feature type="region of interest" description="Disordered" evidence="1">
    <location>
        <begin position="1"/>
        <end position="56"/>
    </location>
</feature>
<name>A0AAV7W7Y1_PLEWA</name>
<feature type="compositionally biased region" description="Basic and acidic residues" evidence="1">
    <location>
        <begin position="83"/>
        <end position="93"/>
    </location>
</feature>
<feature type="compositionally biased region" description="Low complexity" evidence="1">
    <location>
        <begin position="72"/>
        <end position="81"/>
    </location>
</feature>
<reference evidence="2" key="1">
    <citation type="journal article" date="2022" name="bioRxiv">
        <title>Sequencing and chromosome-scale assembly of the giantPleurodeles waltlgenome.</title>
        <authorList>
            <person name="Brown T."/>
            <person name="Elewa A."/>
            <person name="Iarovenko S."/>
            <person name="Subramanian E."/>
            <person name="Araus A.J."/>
            <person name="Petzold A."/>
            <person name="Susuki M."/>
            <person name="Suzuki K.-i.T."/>
            <person name="Hayashi T."/>
            <person name="Toyoda A."/>
            <person name="Oliveira C."/>
            <person name="Osipova E."/>
            <person name="Leigh N.D."/>
            <person name="Simon A."/>
            <person name="Yun M.H."/>
        </authorList>
    </citation>
    <scope>NUCLEOTIDE SEQUENCE</scope>
    <source>
        <strain evidence="2">20211129_DDA</strain>
        <tissue evidence="2">Liver</tissue>
    </source>
</reference>
<dbReference type="Proteomes" id="UP001066276">
    <property type="component" value="Chromosome 1_2"/>
</dbReference>
<comment type="caution">
    <text evidence="2">The sequence shown here is derived from an EMBL/GenBank/DDBJ whole genome shotgun (WGS) entry which is preliminary data.</text>
</comment>
<evidence type="ECO:0000313" key="2">
    <source>
        <dbReference type="EMBL" id="KAJ1208990.1"/>
    </source>
</evidence>
<gene>
    <name evidence="2" type="ORF">NDU88_004369</name>
</gene>
<accession>A0AAV7W7Y1</accession>
<feature type="compositionally biased region" description="Basic and acidic residues" evidence="1">
    <location>
        <begin position="26"/>
        <end position="35"/>
    </location>
</feature>
<evidence type="ECO:0000256" key="1">
    <source>
        <dbReference type="SAM" id="MobiDB-lite"/>
    </source>
</evidence>
<sequence>MCTRSRVLRGPPPPFPPPKRTMQDQTHLRRTDDIRPTSPAPPPALTSRGPDCRTARRRSCFCRTCCTQRRLAAPVSRSQPPREQPRRHGDQKQRCQPLVRGLPVTRPFVLVTADDRQL</sequence>
<keyword evidence="3" id="KW-1185">Reference proteome</keyword>
<proteinExistence type="predicted"/>
<feature type="region of interest" description="Disordered" evidence="1">
    <location>
        <begin position="72"/>
        <end position="96"/>
    </location>
</feature>